<evidence type="ECO:0000256" key="3">
    <source>
        <dbReference type="ARBA" id="ARBA00022737"/>
    </source>
</evidence>
<dbReference type="Proteomes" id="UP001610334">
    <property type="component" value="Unassembled WGS sequence"/>
</dbReference>
<dbReference type="EMBL" id="JBFXLT010000008">
    <property type="protein sequence ID" value="KAL2820073.1"/>
    <property type="molecule type" value="Genomic_DNA"/>
</dbReference>
<dbReference type="PANTHER" id="PTHR40626:SF10">
    <property type="entry name" value="C2H2-TYPE DOMAIN-CONTAINING PROTEIN"/>
    <property type="match status" value="1"/>
</dbReference>
<evidence type="ECO:0000256" key="4">
    <source>
        <dbReference type="ARBA" id="ARBA00022771"/>
    </source>
</evidence>
<protein>
    <recommendedName>
        <fullName evidence="7">Xylanolytic transcriptional activator regulatory domain-containing protein</fullName>
    </recommendedName>
</protein>
<comment type="caution">
    <text evidence="8">The sequence shown here is derived from an EMBL/GenBank/DDBJ whole genome shotgun (WGS) entry which is preliminary data.</text>
</comment>
<keyword evidence="3" id="KW-0677">Repeat</keyword>
<dbReference type="InterPro" id="IPR007219">
    <property type="entry name" value="XnlR_reg_dom"/>
</dbReference>
<evidence type="ECO:0000259" key="7">
    <source>
        <dbReference type="Pfam" id="PF04082"/>
    </source>
</evidence>
<evidence type="ECO:0000256" key="6">
    <source>
        <dbReference type="ARBA" id="ARBA00023242"/>
    </source>
</evidence>
<reference evidence="8 9" key="1">
    <citation type="submission" date="2024-07" db="EMBL/GenBank/DDBJ databases">
        <title>Section-level genome sequencing and comparative genomics of Aspergillus sections Usti and Cavernicolus.</title>
        <authorList>
            <consortium name="Lawrence Berkeley National Laboratory"/>
            <person name="Nybo J.L."/>
            <person name="Vesth T.C."/>
            <person name="Theobald S."/>
            <person name="Frisvad J.C."/>
            <person name="Larsen T.O."/>
            <person name="Kjaerboelling I."/>
            <person name="Rothschild-Mancinelli K."/>
            <person name="Lyhne E.K."/>
            <person name="Kogle M.E."/>
            <person name="Barry K."/>
            <person name="Clum A."/>
            <person name="Na H."/>
            <person name="Ledsgaard L."/>
            <person name="Lin J."/>
            <person name="Lipzen A."/>
            <person name="Kuo A."/>
            <person name="Riley R."/>
            <person name="Mondo S."/>
            <person name="Labutti K."/>
            <person name="Haridas S."/>
            <person name="Pangalinan J."/>
            <person name="Salamov A.A."/>
            <person name="Simmons B.A."/>
            <person name="Magnuson J.K."/>
            <person name="Chen J."/>
            <person name="Drula E."/>
            <person name="Henrissat B."/>
            <person name="Wiebenga A."/>
            <person name="Lubbers R.J."/>
            <person name="Gomes A.C."/>
            <person name="Makela M.R."/>
            <person name="Stajich J."/>
            <person name="Grigoriev I.V."/>
            <person name="Mortensen U.H."/>
            <person name="De Vries R.P."/>
            <person name="Baker S.E."/>
            <person name="Andersen M.R."/>
        </authorList>
    </citation>
    <scope>NUCLEOTIDE SEQUENCE [LARGE SCALE GENOMIC DNA]</scope>
    <source>
        <strain evidence="8 9">CBS 588.65</strain>
    </source>
</reference>
<name>A0ABR4HX55_9EURO</name>
<comment type="subcellular location">
    <subcellularLocation>
        <location evidence="1">Nucleus</location>
    </subcellularLocation>
</comment>
<sequence>MHTFVAVVPEFSPPSRHTMTRYLATYFSGFHRHLPFFHIPTFSPIQCLVELLLVMAAIGAQSAFDNDNAVMFFRTSHAIVMGRLRRRKDELRRKTIAGAHCEPRTLDVRCLEHCSSIRDSVSNADQFDPLPAAQTLLLLMAIATWGNSNAIYNEAFGLQNTLTKFVREEKLLERQTEIPNDITWHEWIDIEGFQRTIAIIYCFFVFHTIVYDILPPILNSELNIHLPSREKDWDAPSEKDWCRAREEPKVEQPFQSSLSSLFTKRSNEGTESPKGFSSLGGYTLILAMIQHIYFLRETRKYKPRSEQNISPTDVAEVEQALKNWQSAWYSDPESSLNPGSPQGPIPFNSTALLRMAYPRAVLYSAHALSIPVKIGVNIVARNQAFTWSLQHALCALECAFVLSKWLVAIHRRPPSVLLDEDESRLLAYIVDMVVEADPGFRLTNNIGATPHLPNLCARVIKIWAKLLSGEAVWDVVRMIGKALNAYSQILERQAAID</sequence>
<feature type="domain" description="Xylanolytic transcriptional activator regulatory" evidence="7">
    <location>
        <begin position="24"/>
        <end position="324"/>
    </location>
</feature>
<keyword evidence="2" id="KW-0479">Metal-binding</keyword>
<evidence type="ECO:0000313" key="8">
    <source>
        <dbReference type="EMBL" id="KAL2820073.1"/>
    </source>
</evidence>
<dbReference type="PANTHER" id="PTHR40626">
    <property type="entry name" value="MIP31509P"/>
    <property type="match status" value="1"/>
</dbReference>
<evidence type="ECO:0000256" key="5">
    <source>
        <dbReference type="ARBA" id="ARBA00022833"/>
    </source>
</evidence>
<proteinExistence type="predicted"/>
<evidence type="ECO:0000256" key="2">
    <source>
        <dbReference type="ARBA" id="ARBA00022723"/>
    </source>
</evidence>
<dbReference type="InterPro" id="IPR051059">
    <property type="entry name" value="VerF-like"/>
</dbReference>
<keyword evidence="9" id="KW-1185">Reference proteome</keyword>
<gene>
    <name evidence="8" type="ORF">BJX63DRAFT_444997</name>
</gene>
<evidence type="ECO:0000256" key="1">
    <source>
        <dbReference type="ARBA" id="ARBA00004123"/>
    </source>
</evidence>
<keyword evidence="6" id="KW-0539">Nucleus</keyword>
<accession>A0ABR4HX55</accession>
<dbReference type="Pfam" id="PF04082">
    <property type="entry name" value="Fungal_trans"/>
    <property type="match status" value="1"/>
</dbReference>
<organism evidence="8 9">
    <name type="scientific">Aspergillus granulosus</name>
    <dbReference type="NCBI Taxonomy" id="176169"/>
    <lineage>
        <taxon>Eukaryota</taxon>
        <taxon>Fungi</taxon>
        <taxon>Dikarya</taxon>
        <taxon>Ascomycota</taxon>
        <taxon>Pezizomycotina</taxon>
        <taxon>Eurotiomycetes</taxon>
        <taxon>Eurotiomycetidae</taxon>
        <taxon>Eurotiales</taxon>
        <taxon>Aspergillaceae</taxon>
        <taxon>Aspergillus</taxon>
        <taxon>Aspergillus subgen. Nidulantes</taxon>
    </lineage>
</organism>
<keyword evidence="5" id="KW-0862">Zinc</keyword>
<dbReference type="CDD" id="cd12148">
    <property type="entry name" value="fungal_TF_MHR"/>
    <property type="match status" value="1"/>
</dbReference>
<keyword evidence="4" id="KW-0863">Zinc-finger</keyword>
<evidence type="ECO:0000313" key="9">
    <source>
        <dbReference type="Proteomes" id="UP001610334"/>
    </source>
</evidence>